<dbReference type="EMBL" id="MGHH01000013">
    <property type="protein sequence ID" value="OGM64180.1"/>
    <property type="molecule type" value="Genomic_DNA"/>
</dbReference>
<accession>A0A1F8BJP7</accession>
<proteinExistence type="predicted"/>
<comment type="caution">
    <text evidence="1">The sequence shown here is derived from an EMBL/GenBank/DDBJ whole genome shotgun (WGS) entry which is preliminary data.</text>
</comment>
<gene>
    <name evidence="1" type="ORF">A2893_03590</name>
</gene>
<evidence type="ECO:0000313" key="1">
    <source>
        <dbReference type="EMBL" id="OGM64180.1"/>
    </source>
</evidence>
<protein>
    <submittedName>
        <fullName evidence="1">Uncharacterized protein</fullName>
    </submittedName>
</protein>
<reference evidence="1 2" key="1">
    <citation type="journal article" date="2016" name="Nat. Commun.">
        <title>Thousands of microbial genomes shed light on interconnected biogeochemical processes in an aquifer system.</title>
        <authorList>
            <person name="Anantharaman K."/>
            <person name="Brown C.T."/>
            <person name="Hug L.A."/>
            <person name="Sharon I."/>
            <person name="Castelle C.J."/>
            <person name="Probst A.J."/>
            <person name="Thomas B.C."/>
            <person name="Singh A."/>
            <person name="Wilkins M.J."/>
            <person name="Karaoz U."/>
            <person name="Brodie E.L."/>
            <person name="Williams K.H."/>
            <person name="Hubbard S.S."/>
            <person name="Banfield J.F."/>
        </authorList>
    </citation>
    <scope>NUCLEOTIDE SEQUENCE [LARGE SCALE GENOMIC DNA]</scope>
</reference>
<sequence>MRTEDLNQALRDINNSALGKNLPCVEKAGSVLARRPGLLPLDTGWVIPRTDVLPVSTDSGTILYESAFLMPTKRPGENGNGPEKLIVLPTLTDREYLDTIEAVINRIKDENGKVAAEQELDKLVKVMETKGKDGYDPLMALKIRERFGSLIPDQVGQKTSRKKW</sequence>
<evidence type="ECO:0000313" key="2">
    <source>
        <dbReference type="Proteomes" id="UP000176725"/>
    </source>
</evidence>
<dbReference type="AlphaFoldDB" id="A0A1F8BJP7"/>
<name>A0A1F8BJP7_9BACT</name>
<dbReference type="Proteomes" id="UP000176725">
    <property type="component" value="Unassembled WGS sequence"/>
</dbReference>
<organism evidence="1 2">
    <name type="scientific">Candidatus Woesebacteria bacterium RIFCSPLOWO2_01_FULL_39_25</name>
    <dbReference type="NCBI Taxonomy" id="1802521"/>
    <lineage>
        <taxon>Bacteria</taxon>
        <taxon>Candidatus Woeseibacteriota</taxon>
    </lineage>
</organism>